<dbReference type="Gene3D" id="1.10.10.60">
    <property type="entry name" value="Homeodomain-like"/>
    <property type="match status" value="1"/>
</dbReference>
<dbReference type="InterPro" id="IPR050109">
    <property type="entry name" value="HTH-type_TetR-like_transc_reg"/>
</dbReference>
<dbReference type="InterPro" id="IPR004111">
    <property type="entry name" value="Repressor_TetR_C"/>
</dbReference>
<dbReference type="GO" id="GO:0045892">
    <property type="term" value="P:negative regulation of DNA-templated transcription"/>
    <property type="evidence" value="ECO:0007669"/>
    <property type="project" value="InterPro"/>
</dbReference>
<comment type="caution">
    <text evidence="8">The sequence shown here is derived from an EMBL/GenBank/DDBJ whole genome shotgun (WGS) entry which is preliminary data.</text>
</comment>
<keyword evidence="9" id="KW-1185">Reference proteome</keyword>
<dbReference type="AlphaFoldDB" id="A0A7X0RTW4"/>
<keyword evidence="2" id="KW-0805">Transcription regulation</keyword>
<evidence type="ECO:0000259" key="7">
    <source>
        <dbReference type="PROSITE" id="PS50977"/>
    </source>
</evidence>
<evidence type="ECO:0000256" key="2">
    <source>
        <dbReference type="ARBA" id="ARBA00023015"/>
    </source>
</evidence>
<gene>
    <name evidence="8" type="ORF">H7C19_15475</name>
</gene>
<protein>
    <submittedName>
        <fullName evidence="8">TetR/AcrR family transcriptional regulator</fullName>
    </submittedName>
</protein>
<dbReference type="InterPro" id="IPR001647">
    <property type="entry name" value="HTH_TetR"/>
</dbReference>
<dbReference type="GO" id="GO:0046677">
    <property type="term" value="P:response to antibiotic"/>
    <property type="evidence" value="ECO:0007669"/>
    <property type="project" value="InterPro"/>
</dbReference>
<dbReference type="Gene3D" id="1.10.357.10">
    <property type="entry name" value="Tetracycline Repressor, domain 2"/>
    <property type="match status" value="1"/>
</dbReference>
<dbReference type="InterPro" id="IPR003012">
    <property type="entry name" value="Tet_transcr_reg_TetR"/>
</dbReference>
<dbReference type="PANTHER" id="PTHR30055">
    <property type="entry name" value="HTH-TYPE TRANSCRIPTIONAL REGULATOR RUTR"/>
    <property type="match status" value="1"/>
</dbReference>
<dbReference type="Pfam" id="PF02909">
    <property type="entry name" value="TetR_C_1"/>
    <property type="match status" value="1"/>
</dbReference>
<evidence type="ECO:0000313" key="9">
    <source>
        <dbReference type="Proteomes" id="UP000547209"/>
    </source>
</evidence>
<dbReference type="GO" id="GO:0000976">
    <property type="term" value="F:transcription cis-regulatory region binding"/>
    <property type="evidence" value="ECO:0007669"/>
    <property type="project" value="TreeGrafter"/>
</dbReference>
<dbReference type="PRINTS" id="PR00400">
    <property type="entry name" value="TETREPRESSOR"/>
</dbReference>
<dbReference type="EMBL" id="JACJVP010000024">
    <property type="protein sequence ID" value="MBB6672079.1"/>
    <property type="molecule type" value="Genomic_DNA"/>
</dbReference>
<keyword evidence="3 5" id="KW-0238">DNA-binding</keyword>
<dbReference type="PANTHER" id="PTHR30055:SF151">
    <property type="entry name" value="TRANSCRIPTIONAL REGULATORY PROTEIN"/>
    <property type="match status" value="1"/>
</dbReference>
<name>A0A7X0RTW4_9BACL</name>
<keyword evidence="1" id="KW-0678">Repressor</keyword>
<feature type="domain" description="HTH tetR-type" evidence="7">
    <location>
        <begin position="24"/>
        <end position="84"/>
    </location>
</feature>
<dbReference type="RefSeq" id="WP_185143545.1">
    <property type="nucleotide sequence ID" value="NZ_JACJVP010000024.1"/>
</dbReference>
<dbReference type="GO" id="GO:0003700">
    <property type="term" value="F:DNA-binding transcription factor activity"/>
    <property type="evidence" value="ECO:0007669"/>
    <property type="project" value="TreeGrafter"/>
</dbReference>
<evidence type="ECO:0000256" key="3">
    <source>
        <dbReference type="ARBA" id="ARBA00023125"/>
    </source>
</evidence>
<reference evidence="8 9" key="1">
    <citation type="submission" date="2020-08" db="EMBL/GenBank/DDBJ databases">
        <title>Cohnella phylogeny.</title>
        <authorList>
            <person name="Dunlap C."/>
        </authorList>
    </citation>
    <scope>NUCLEOTIDE SEQUENCE [LARGE SCALE GENOMIC DNA]</scope>
    <source>
        <strain evidence="8 9">DSM 28246</strain>
    </source>
</reference>
<sequence length="239" mass="26948">MARRRVRPARDTEGSGGEAPLHIPLDRTRILHAALGLLNEVGLKELSMRRVADALQVKTASLYYHVKDKDRLLEWIADRISEELGESEPEGTWREKLTAWGAHFRAVLLRYRDATEIFNSHLAAGAGRLAQIERLYRIFAEAGFPDPQIPWLSSMLKNYVLGFVAEELRLLAFAGHGEEAMAQLGEQYSRFYGELPPERFPHVVRLAAYTTESDGEAEFRFGLDVLLDGFQGRRSAVGP</sequence>
<organism evidence="8 9">
    <name type="scientific">Cohnella nanjingensis</name>
    <dbReference type="NCBI Taxonomy" id="1387779"/>
    <lineage>
        <taxon>Bacteria</taxon>
        <taxon>Bacillati</taxon>
        <taxon>Bacillota</taxon>
        <taxon>Bacilli</taxon>
        <taxon>Bacillales</taxon>
        <taxon>Paenibacillaceae</taxon>
        <taxon>Cohnella</taxon>
    </lineage>
</organism>
<dbReference type="Pfam" id="PF00440">
    <property type="entry name" value="TetR_N"/>
    <property type="match status" value="1"/>
</dbReference>
<evidence type="ECO:0000313" key="8">
    <source>
        <dbReference type="EMBL" id="MBB6672079.1"/>
    </source>
</evidence>
<feature type="DNA-binding region" description="H-T-H motif" evidence="5">
    <location>
        <begin position="47"/>
        <end position="66"/>
    </location>
</feature>
<keyword evidence="4" id="KW-0804">Transcription</keyword>
<dbReference type="PROSITE" id="PS50977">
    <property type="entry name" value="HTH_TETR_2"/>
    <property type="match status" value="1"/>
</dbReference>
<proteinExistence type="predicted"/>
<dbReference type="InterPro" id="IPR009057">
    <property type="entry name" value="Homeodomain-like_sf"/>
</dbReference>
<evidence type="ECO:0000256" key="1">
    <source>
        <dbReference type="ARBA" id="ARBA00022491"/>
    </source>
</evidence>
<feature type="region of interest" description="Disordered" evidence="6">
    <location>
        <begin position="1"/>
        <end position="20"/>
    </location>
</feature>
<evidence type="ECO:0000256" key="4">
    <source>
        <dbReference type="ARBA" id="ARBA00023163"/>
    </source>
</evidence>
<dbReference type="InterPro" id="IPR036271">
    <property type="entry name" value="Tet_transcr_reg_TetR-rel_C_sf"/>
</dbReference>
<evidence type="ECO:0000256" key="5">
    <source>
        <dbReference type="PROSITE-ProRule" id="PRU00335"/>
    </source>
</evidence>
<dbReference type="PRINTS" id="PR00455">
    <property type="entry name" value="HTHTETR"/>
</dbReference>
<dbReference type="SUPFAM" id="SSF48498">
    <property type="entry name" value="Tetracyclin repressor-like, C-terminal domain"/>
    <property type="match status" value="1"/>
</dbReference>
<evidence type="ECO:0000256" key="6">
    <source>
        <dbReference type="SAM" id="MobiDB-lite"/>
    </source>
</evidence>
<dbReference type="Proteomes" id="UP000547209">
    <property type="component" value="Unassembled WGS sequence"/>
</dbReference>
<accession>A0A7X0RTW4</accession>
<dbReference type="SUPFAM" id="SSF46689">
    <property type="entry name" value="Homeodomain-like"/>
    <property type="match status" value="1"/>
</dbReference>